<dbReference type="InterPro" id="IPR035992">
    <property type="entry name" value="Ricin_B-like_lectins"/>
</dbReference>
<dbReference type="PROSITE" id="PS50231">
    <property type="entry name" value="RICIN_B_LECTIN"/>
    <property type="match status" value="2"/>
</dbReference>
<feature type="coiled-coil region" evidence="1">
    <location>
        <begin position="375"/>
        <end position="458"/>
    </location>
</feature>
<dbReference type="PANTHER" id="PTHR46302">
    <property type="entry name" value="DOUBLECORTIN DOMAIN-CONTAINING PROTEIN 1"/>
    <property type="match status" value="1"/>
</dbReference>
<evidence type="ECO:0000313" key="6">
    <source>
        <dbReference type="Proteomes" id="UP001347796"/>
    </source>
</evidence>
<feature type="compositionally biased region" description="Basic and acidic residues" evidence="2">
    <location>
        <begin position="1062"/>
        <end position="1071"/>
    </location>
</feature>
<dbReference type="Gene3D" id="2.80.10.50">
    <property type="match status" value="1"/>
</dbReference>
<feature type="domain" description="DCDC1 second doublecortin-like" evidence="3">
    <location>
        <begin position="1748"/>
        <end position="1809"/>
    </location>
</feature>
<dbReference type="CDD" id="cd17157">
    <property type="entry name" value="DCX2_DCDC5"/>
    <property type="match status" value="1"/>
</dbReference>
<evidence type="ECO:0000256" key="2">
    <source>
        <dbReference type="SAM" id="MobiDB-lite"/>
    </source>
</evidence>
<feature type="compositionally biased region" description="Pro residues" evidence="2">
    <location>
        <begin position="1072"/>
        <end position="1081"/>
    </location>
</feature>
<evidence type="ECO:0000259" key="4">
    <source>
        <dbReference type="Pfam" id="PF25510"/>
    </source>
</evidence>
<dbReference type="SUPFAM" id="SSF50370">
    <property type="entry name" value="Ricin B-like lectins"/>
    <property type="match status" value="2"/>
</dbReference>
<evidence type="ECO:0000256" key="1">
    <source>
        <dbReference type="SAM" id="Coils"/>
    </source>
</evidence>
<evidence type="ECO:0000259" key="3">
    <source>
        <dbReference type="Pfam" id="PF24478"/>
    </source>
</evidence>
<dbReference type="InterPro" id="IPR057424">
    <property type="entry name" value="Ubiquitin_DCDC1"/>
</dbReference>
<dbReference type="InterPro" id="IPR036572">
    <property type="entry name" value="Doublecortin_dom_sf"/>
</dbReference>
<proteinExistence type="predicted"/>
<dbReference type="GO" id="GO:1902412">
    <property type="term" value="P:regulation of mitotic cytokinesis"/>
    <property type="evidence" value="ECO:0007669"/>
    <property type="project" value="InterPro"/>
</dbReference>
<dbReference type="PANTHER" id="PTHR46302:SF3">
    <property type="entry name" value="DOUBLECORTIN DOMAIN-CONTAINING PROTEIN 1"/>
    <property type="match status" value="1"/>
</dbReference>
<keyword evidence="1" id="KW-0175">Coiled coil</keyword>
<keyword evidence="6" id="KW-1185">Reference proteome</keyword>
<protein>
    <recommendedName>
        <fullName evidence="7">Doublecortin domain-containing protein</fullName>
    </recommendedName>
</protein>
<feature type="compositionally biased region" description="Basic and acidic residues" evidence="2">
    <location>
        <begin position="1554"/>
        <end position="1580"/>
    </location>
</feature>
<feature type="region of interest" description="Disordered" evidence="2">
    <location>
        <begin position="1679"/>
        <end position="1702"/>
    </location>
</feature>
<organism evidence="5 6">
    <name type="scientific">Patella caerulea</name>
    <name type="common">Rayed Mediterranean limpet</name>
    <dbReference type="NCBI Taxonomy" id="87958"/>
    <lineage>
        <taxon>Eukaryota</taxon>
        <taxon>Metazoa</taxon>
        <taxon>Spiralia</taxon>
        <taxon>Lophotrochozoa</taxon>
        <taxon>Mollusca</taxon>
        <taxon>Gastropoda</taxon>
        <taxon>Patellogastropoda</taxon>
        <taxon>Patelloidea</taxon>
        <taxon>Patellidae</taxon>
        <taxon>Patella</taxon>
    </lineage>
</organism>
<dbReference type="InterPro" id="IPR056415">
    <property type="entry name" value="DCX2_DCDC1"/>
</dbReference>
<accession>A0AAN8KG67</accession>
<dbReference type="Proteomes" id="UP001347796">
    <property type="component" value="Unassembled WGS sequence"/>
</dbReference>
<feature type="region of interest" description="Disordered" evidence="2">
    <location>
        <begin position="1545"/>
        <end position="1580"/>
    </location>
</feature>
<comment type="caution">
    <text evidence="5">The sequence shown here is derived from an EMBL/GenBank/DDBJ whole genome shotgun (WGS) entry which is preliminary data.</text>
</comment>
<evidence type="ECO:0008006" key="7">
    <source>
        <dbReference type="Google" id="ProtNLM"/>
    </source>
</evidence>
<dbReference type="GO" id="GO:0030496">
    <property type="term" value="C:midbody"/>
    <property type="evidence" value="ECO:0007669"/>
    <property type="project" value="TreeGrafter"/>
</dbReference>
<reference evidence="5 6" key="1">
    <citation type="submission" date="2024-01" db="EMBL/GenBank/DDBJ databases">
        <title>The genome of the rayed Mediterranean limpet Patella caerulea (Linnaeus, 1758).</title>
        <authorList>
            <person name="Anh-Thu Weber A."/>
            <person name="Halstead-Nussloch G."/>
        </authorList>
    </citation>
    <scope>NUCLEOTIDE SEQUENCE [LARGE SCALE GENOMIC DNA]</scope>
    <source>
        <strain evidence="5">AATW-2023a</strain>
        <tissue evidence="5">Whole specimen</tissue>
    </source>
</reference>
<dbReference type="SUPFAM" id="SSF89837">
    <property type="entry name" value="Doublecortin (DC)"/>
    <property type="match status" value="5"/>
</dbReference>
<evidence type="ECO:0000313" key="5">
    <source>
        <dbReference type="EMBL" id="KAK6191739.1"/>
    </source>
</evidence>
<feature type="coiled-coil region" evidence="1">
    <location>
        <begin position="1380"/>
        <end position="1407"/>
    </location>
</feature>
<feature type="domain" description="DCDC1 second doublecortin-like" evidence="3">
    <location>
        <begin position="269"/>
        <end position="372"/>
    </location>
</feature>
<dbReference type="GO" id="GO:0008017">
    <property type="term" value="F:microtubule binding"/>
    <property type="evidence" value="ECO:0007669"/>
    <property type="project" value="InterPro"/>
</dbReference>
<feature type="region of interest" description="Disordered" evidence="2">
    <location>
        <begin position="1062"/>
        <end position="1086"/>
    </location>
</feature>
<dbReference type="CDD" id="cd17158">
    <property type="entry name" value="DCX3_DCDC5"/>
    <property type="match status" value="1"/>
</dbReference>
<dbReference type="EMBL" id="JAZGQO010000002">
    <property type="protein sequence ID" value="KAK6191739.1"/>
    <property type="molecule type" value="Genomic_DNA"/>
</dbReference>
<sequence length="1893" mass="216238">MVDRPKLQVPKDSPASAFIKNNSDIVSYEDLIVAQYLDDLKRSRHELKRFKDSPLSPYSQRFPNATFGRRTRRRPVSASIVGRSKTTGKPKIDVKYIADHTLWDAATPRTDKALTKLSRPSSAPIKFRRPQSATSSIYSYAGRHRPPSGRSKPLYKKQPHIIRVSAYKNGCKDTPVRGAASNIKMLLEFLTDKLGLPFAARRIFLEDGIEVFEACDIPTYSEVFISMGEPYKDPDESAKRNLLQRTGATWTLSGVNLPPEGKKKATKAKMSKRMRSLIDKKKVRIIVYRNGNGNEPVEVVADLTEKENFLEGCTGRLNLTSHARILYDWDGNEITDLIDTPMVDDCLQTGGTPALGPLWVSVGDGFSPSGARDYIAQLIQILKKKLRNVKKFKAEIDLALNDDMDNVTIRAIKSMTPEELYDAQSKVENDVDQYKETLQKLKGKLEDLEEKHQQEESYGASYRMAHIQEIPADSRIVGKKGLRLKVFENGQAEGEHVFFFNLREAMKGINADKELLRKRLLDELSSSHWTNNTQTPKLNAIAQKIYDKFGHEITDVMKLEYDQEIWLSFGEAFITPFTYCLEASFDRATKADKDGIERVLREQIMKDDLEGKEEHSQWESTIGFPMLYEPAIQSLYADAERNDWLLQNAEIDSRGHYLIHKEKRDLVLYPEVAADEKRKRGNKDQQIWIISKSGYIYSRYMPQLCLGVSDTVIEGKLFDKDVTVEGPVVTLQKRQAQNPNQLWTFNVDGSISSQSHPEKKLTYIGSKLGDDESYNNNKPTGALCGVRVCLVMSNALQTVSKKDVGSQRFAIKQEKFENLGQWKHTEASNPDFNKLAYSWPVKENGEINENYDWPMEGYIIPNAPPIRKATQKGYAPLRLMALKNGEREIYNAIAVVAPNMTNMMKDHSKKNKVDKKSGRVHRHGEDDDNSNDIDFQLHCADLTISQLEFTRFLDSCTSMLNLPFAARRLFDEKGEEHFSLKTVDRDQIVYISCGENWSDPKLTKEEQQKRHYLSQVAHDVNKIEQFCALRHPEKFVIEIEGNLVPNARVLINKEWNRDEHLRVSQSMEEKPPTPQLAPPPTQQENVDTEEALAQMTARQRANLKSEQRLNALKWPWERLVNVSGSFDYEDPEAKKYTDKELYEKFKPKPSPRLSRDVLQTFSYEDGYIASTANRNLVLAVIEEECRMNDVLLVKRMPDDINQKWVMTQHGEIRSKGYQNLVLTVSMPSLENTESGHPMTFVGCPVILQTRRTNQFGKAHQRWHYDAESGLIRAFHTELPDKEITAANQADVCTFAIAQTAQIDQPGYSVEIPTRSNNNNRSNYIEIKVCISCARAMRGRYKITKLKAQTPFSCAMGTAKKLRLKQIGSFRILNGKVDLSTHEAEITLARWQQKLENLQKEANASIIAKEISATRNVKNVKILAYKNGEGRLRPGEIICGSSIQGLLNQCMKRLGLNNAARRLYTEDGLIMLDIDDLIQYALENYKNSMVDKLEKMMAENGEVQVSDEEDITTAQQNHVQEQFNHFQERAEIDINTPLQRAMQNIEQDEEDERGDNERGQGEFERGQSEIQDPVEKEQELTDAEHLNVREAEVDDKEAEKIQRRRDHLLSQVKLPTLDTILRYPIEIWVSSGKAFVPPEVVESKEVNRKKRRAFRAQVSLELDLEKHVLRQMKGRRIESQKPGEYRSTLSSKQPVVKEGNWEQPTVEEKIKHDTVNKLETHLNEIRSNQKTGSVATLNVRSTRKLYHTPTTIRVLAYPNGESTDRAVYLYGADMNELLETATAKLSLWKKAKIIYDEDGKQIKDFSDITRDQLLCISTGNSFKRPKNSTQDIEVKANWGRARKQYGPEATDLRVYPSKNKKVDVDPFGPPELALPVTIVDKEDTPSGRKKNLIL</sequence>
<name>A0AAN8KG67_PATCE</name>
<dbReference type="Pfam" id="PF24478">
    <property type="entry name" value="DCX2_DCDC1"/>
    <property type="match status" value="2"/>
</dbReference>
<feature type="compositionally biased region" description="Basic residues" evidence="2">
    <location>
        <begin position="907"/>
        <end position="922"/>
    </location>
</feature>
<feature type="domain" description="Doublecortin" evidence="4">
    <location>
        <begin position="481"/>
        <end position="574"/>
    </location>
</feature>
<dbReference type="Pfam" id="PF25510">
    <property type="entry name" value="Ubiquitin_DCDC1"/>
    <property type="match status" value="1"/>
</dbReference>
<dbReference type="InterPro" id="IPR043188">
    <property type="entry name" value="DCDC1"/>
</dbReference>
<dbReference type="GO" id="GO:0035556">
    <property type="term" value="P:intracellular signal transduction"/>
    <property type="evidence" value="ECO:0007669"/>
    <property type="project" value="InterPro"/>
</dbReference>
<feature type="region of interest" description="Disordered" evidence="2">
    <location>
        <begin position="907"/>
        <end position="928"/>
    </location>
</feature>
<gene>
    <name evidence="5" type="ORF">SNE40_003345</name>
</gene>